<dbReference type="STRING" id="431041.FLM9_1003"/>
<protein>
    <submittedName>
        <fullName evidence="2">NAD-dependent epimerase</fullName>
    </submittedName>
</protein>
<dbReference type="AlphaFoldDB" id="A0A0G8AUP5"/>
<evidence type="ECO:0000313" key="3">
    <source>
        <dbReference type="Proteomes" id="UP000035037"/>
    </source>
</evidence>
<evidence type="ECO:0000313" key="2">
    <source>
        <dbReference type="EMBL" id="KKZ12227.1"/>
    </source>
</evidence>
<sequence>MSHPSRILITGASGCIGQAVTAWLLEHSNARLLLWLRQPRKLTAIDRRHPRLELLVGDLRQPQRFRQQLAHVDRVVHTATAWGDPDRAWAVNVQAVKDLLACLDHRRLQQVLYFSTASILDRDLELLPEAEQWGTEYIRTKVTCLRQLMAHSLREKIVAIFPTLVFSGRIDDGGSCPTSYLTAGLRPLLHWLWLARFLRLDASYHFIHGTDVASVCGHLLTTPHQPGPQHWGGIHRHVLGQCPLTVNRTMAQLCRYRHMAYPPGVGLHHWLMQALVFLFRIQLSPWDRFTLQRRHFVHHPVTRPESFGLTSRFPDLETVLSAAGVPQRGRLPAADHGLRSCT</sequence>
<dbReference type="Pfam" id="PF01370">
    <property type="entry name" value="Epimerase"/>
    <property type="match status" value="1"/>
</dbReference>
<accession>A0A0G8AUP5</accession>
<name>A0A0G8AUP5_9SYNE</name>
<dbReference type="InterPro" id="IPR001509">
    <property type="entry name" value="Epimerase_deHydtase"/>
</dbReference>
<organism evidence="2 3">
    <name type="scientific">Candidatus Synechococcus spongiarum 15L</name>
    <dbReference type="NCBI Taxonomy" id="1608419"/>
    <lineage>
        <taxon>Bacteria</taxon>
        <taxon>Bacillati</taxon>
        <taxon>Cyanobacteriota</taxon>
        <taxon>Cyanophyceae</taxon>
        <taxon>Synechococcales</taxon>
        <taxon>Synechococcaceae</taxon>
        <taxon>Synechococcus</taxon>
    </lineage>
</organism>
<dbReference type="PANTHER" id="PTHR43245">
    <property type="entry name" value="BIFUNCTIONAL POLYMYXIN RESISTANCE PROTEIN ARNA"/>
    <property type="match status" value="1"/>
</dbReference>
<proteinExistence type="predicted"/>
<dbReference type="InterPro" id="IPR036291">
    <property type="entry name" value="NAD(P)-bd_dom_sf"/>
</dbReference>
<evidence type="ECO:0000259" key="1">
    <source>
        <dbReference type="Pfam" id="PF01370"/>
    </source>
</evidence>
<reference evidence="2 3" key="2">
    <citation type="submission" date="2015-05" db="EMBL/GenBank/DDBJ databases">
        <title>Lifestyle Evolution in Cyanobacterial Symbionts of Sponges.</title>
        <authorList>
            <person name="Burgsdorf I."/>
            <person name="Slaby B.M."/>
            <person name="Handley K.M."/>
            <person name="Haber M."/>
            <person name="Blom J."/>
            <person name="Marshall C.W."/>
            <person name="Gilbert J.A."/>
            <person name="Hentschel U."/>
            <person name="Steindler L."/>
        </authorList>
    </citation>
    <scope>NUCLEOTIDE SEQUENCE [LARGE SCALE GENOMIC DNA]</scope>
    <source>
        <strain evidence="2">15L</strain>
    </source>
</reference>
<dbReference type="PATRIC" id="fig|1608419.3.peg.220"/>
<comment type="caution">
    <text evidence="2">The sequence shown here is derived from an EMBL/GenBank/DDBJ whole genome shotgun (WGS) entry which is preliminary data.</text>
</comment>
<dbReference type="EMBL" id="JYFQ01000115">
    <property type="protein sequence ID" value="KKZ12227.1"/>
    <property type="molecule type" value="Genomic_DNA"/>
</dbReference>
<dbReference type="InterPro" id="IPR050177">
    <property type="entry name" value="Lipid_A_modif_metabolic_enz"/>
</dbReference>
<gene>
    <name evidence="2" type="ORF">TQ37_05915</name>
</gene>
<dbReference type="SUPFAM" id="SSF51735">
    <property type="entry name" value="NAD(P)-binding Rossmann-fold domains"/>
    <property type="match status" value="1"/>
</dbReference>
<dbReference type="Proteomes" id="UP000035037">
    <property type="component" value="Unassembled WGS sequence"/>
</dbReference>
<dbReference type="PANTHER" id="PTHR43245:SF13">
    <property type="entry name" value="UDP-D-APIOSE_UDP-D-XYLOSE SYNTHASE 2"/>
    <property type="match status" value="1"/>
</dbReference>
<dbReference type="Gene3D" id="3.40.50.720">
    <property type="entry name" value="NAD(P)-binding Rossmann-like Domain"/>
    <property type="match status" value="1"/>
</dbReference>
<reference evidence="2 3" key="1">
    <citation type="submission" date="2015-02" db="EMBL/GenBank/DDBJ databases">
        <authorList>
            <person name="Slaby B."/>
            <person name="Hentschel U."/>
        </authorList>
    </citation>
    <scope>NUCLEOTIDE SEQUENCE [LARGE SCALE GENOMIC DNA]</scope>
    <source>
        <strain evidence="2">15L</strain>
    </source>
</reference>
<feature type="domain" description="NAD-dependent epimerase/dehydratase" evidence="1">
    <location>
        <begin position="7"/>
        <end position="225"/>
    </location>
</feature>